<name>A0A1G1Y3C2_9BACT</name>
<accession>A0A1G1Y3C2</accession>
<keyword evidence="3" id="KW-0521">NADP</keyword>
<evidence type="ECO:0000313" key="5">
    <source>
        <dbReference type="EMBL" id="OGY46843.1"/>
    </source>
</evidence>
<evidence type="ECO:0000256" key="1">
    <source>
        <dbReference type="ARBA" id="ARBA00004496"/>
    </source>
</evidence>
<dbReference type="PANTHER" id="PTHR44085:SF2">
    <property type="entry name" value="SEPIAPTERIN REDUCTASE"/>
    <property type="match status" value="1"/>
</dbReference>
<reference evidence="5 6" key="1">
    <citation type="journal article" date="2016" name="Nat. Commun.">
        <title>Thousands of microbial genomes shed light on interconnected biogeochemical processes in an aquifer system.</title>
        <authorList>
            <person name="Anantharaman K."/>
            <person name="Brown C.T."/>
            <person name="Hug L.A."/>
            <person name="Sharon I."/>
            <person name="Castelle C.J."/>
            <person name="Probst A.J."/>
            <person name="Thomas B.C."/>
            <person name="Singh A."/>
            <person name="Wilkins M.J."/>
            <person name="Karaoz U."/>
            <person name="Brodie E.L."/>
            <person name="Williams K.H."/>
            <person name="Hubbard S.S."/>
            <person name="Banfield J.F."/>
        </authorList>
    </citation>
    <scope>NUCLEOTIDE SEQUENCE [LARGE SCALE GENOMIC DNA]</scope>
</reference>
<evidence type="ECO:0000313" key="6">
    <source>
        <dbReference type="Proteomes" id="UP000178385"/>
    </source>
</evidence>
<gene>
    <name evidence="5" type="ORF">A2840_02690</name>
</gene>
<organism evidence="5 6">
    <name type="scientific">Candidatus Buchananbacteria bacterium RIFCSPHIGHO2_01_FULL_47_11b</name>
    <dbReference type="NCBI Taxonomy" id="1797537"/>
    <lineage>
        <taxon>Bacteria</taxon>
        <taxon>Candidatus Buchananiibacteriota</taxon>
    </lineage>
</organism>
<dbReference type="GO" id="GO:0004757">
    <property type="term" value="F:sepiapterin reductase (NADP+) activity"/>
    <property type="evidence" value="ECO:0007669"/>
    <property type="project" value="TreeGrafter"/>
</dbReference>
<protein>
    <recommendedName>
        <fullName evidence="7">Short-chain dehydrogenase</fullName>
    </recommendedName>
</protein>
<dbReference type="GO" id="GO:0006729">
    <property type="term" value="P:tetrahydrobiopterin biosynthetic process"/>
    <property type="evidence" value="ECO:0007669"/>
    <property type="project" value="TreeGrafter"/>
</dbReference>
<dbReference type="InterPro" id="IPR036291">
    <property type="entry name" value="NAD(P)-bd_dom_sf"/>
</dbReference>
<sequence length="244" mass="26496">MQQKTLTIIFGTTRGLGAALYEHATQQVGDCVLVNRKSVESRRSGDAAVVVDLGQTVTDHDISKIFSAKDLSQYGAIQLIANASITGPITTIGNTTSQEIAATLLTNAVNYMSIINAFIAKTSSLDVHIRILVVSSGSAESPTHGLAPYCASKAAIEMFIRSVALEPHDNLEIVAFRPGVMDTDMQQALRNADQKDFANTDRYKQLYQDGQLRTSESVATTIFKLLDSSKQWTESVVDINTMHI</sequence>
<comment type="caution">
    <text evidence="5">The sequence shown here is derived from an EMBL/GenBank/DDBJ whole genome shotgun (WGS) entry which is preliminary data.</text>
</comment>
<dbReference type="GO" id="GO:0005737">
    <property type="term" value="C:cytoplasm"/>
    <property type="evidence" value="ECO:0007669"/>
    <property type="project" value="UniProtKB-SubCell"/>
</dbReference>
<proteinExistence type="predicted"/>
<dbReference type="InterPro" id="IPR002347">
    <property type="entry name" value="SDR_fam"/>
</dbReference>
<dbReference type="SUPFAM" id="SSF51735">
    <property type="entry name" value="NAD(P)-binding Rossmann-fold domains"/>
    <property type="match status" value="1"/>
</dbReference>
<evidence type="ECO:0008006" key="7">
    <source>
        <dbReference type="Google" id="ProtNLM"/>
    </source>
</evidence>
<dbReference type="PANTHER" id="PTHR44085">
    <property type="entry name" value="SEPIAPTERIN REDUCTASE"/>
    <property type="match status" value="1"/>
</dbReference>
<keyword evidence="2" id="KW-0963">Cytoplasm</keyword>
<dbReference type="Proteomes" id="UP000178385">
    <property type="component" value="Unassembled WGS sequence"/>
</dbReference>
<dbReference type="EMBL" id="MHIG01000028">
    <property type="protein sequence ID" value="OGY46843.1"/>
    <property type="molecule type" value="Genomic_DNA"/>
</dbReference>
<comment type="subcellular location">
    <subcellularLocation>
        <location evidence="1">Cytoplasm</location>
    </subcellularLocation>
</comment>
<dbReference type="PRINTS" id="PR00081">
    <property type="entry name" value="GDHRDH"/>
</dbReference>
<dbReference type="InterPro" id="IPR051721">
    <property type="entry name" value="Biopterin_syn/organic_redct"/>
</dbReference>
<dbReference type="Gene3D" id="3.40.50.720">
    <property type="entry name" value="NAD(P)-binding Rossmann-like Domain"/>
    <property type="match status" value="1"/>
</dbReference>
<keyword evidence="4" id="KW-0560">Oxidoreductase</keyword>
<dbReference type="InterPro" id="IPR020904">
    <property type="entry name" value="Sc_DH/Rdtase_CS"/>
</dbReference>
<evidence type="ECO:0000256" key="3">
    <source>
        <dbReference type="ARBA" id="ARBA00022857"/>
    </source>
</evidence>
<dbReference type="AlphaFoldDB" id="A0A1G1Y3C2"/>
<evidence type="ECO:0000256" key="2">
    <source>
        <dbReference type="ARBA" id="ARBA00022490"/>
    </source>
</evidence>
<dbReference type="PROSITE" id="PS00061">
    <property type="entry name" value="ADH_SHORT"/>
    <property type="match status" value="1"/>
</dbReference>
<evidence type="ECO:0000256" key="4">
    <source>
        <dbReference type="ARBA" id="ARBA00023002"/>
    </source>
</evidence>
<dbReference type="Pfam" id="PF00106">
    <property type="entry name" value="adh_short"/>
    <property type="match status" value="1"/>
</dbReference>